<evidence type="ECO:0000313" key="9">
    <source>
        <dbReference type="Proteomes" id="UP000177876"/>
    </source>
</evidence>
<evidence type="ECO:0000256" key="7">
    <source>
        <dbReference type="SAM" id="Phobius"/>
    </source>
</evidence>
<name>A0A1F2WKE1_9ACTN</name>
<protein>
    <recommendedName>
        <fullName evidence="10">GlsB/YeaQ/YmgE family stress response membrane protein</fullName>
    </recommendedName>
</protein>
<keyword evidence="6 7" id="KW-0472">Membrane</keyword>
<evidence type="ECO:0000256" key="2">
    <source>
        <dbReference type="ARBA" id="ARBA00011006"/>
    </source>
</evidence>
<sequence length="90" mass="9854">MSIIGWIIIGFVSGWLAGIVTGTGKTFGCCMDVVVGILGAFIGGFIFTYIQNQRFIPQFNLWSFFVAFVGAVVLLTAFRIIARLVTGRRD</sequence>
<evidence type="ECO:0000256" key="3">
    <source>
        <dbReference type="ARBA" id="ARBA00022475"/>
    </source>
</evidence>
<dbReference type="Pfam" id="PF04226">
    <property type="entry name" value="Transgly_assoc"/>
    <property type="match status" value="1"/>
</dbReference>
<accession>A0A1F2WKE1</accession>
<organism evidence="8 9">
    <name type="scientific">Candidatus Solincola sediminis</name>
    <dbReference type="NCBI Taxonomy" id="1797199"/>
    <lineage>
        <taxon>Bacteria</taxon>
        <taxon>Bacillati</taxon>
        <taxon>Actinomycetota</taxon>
        <taxon>Candidatus Geothermincolia</taxon>
        <taxon>Candidatus Geothermincolales</taxon>
        <taxon>Candidatus Geothermincolaceae</taxon>
        <taxon>Candidatus Solincola</taxon>
    </lineage>
</organism>
<keyword evidence="3" id="KW-1003">Cell membrane</keyword>
<keyword evidence="5 7" id="KW-1133">Transmembrane helix</keyword>
<dbReference type="EMBL" id="MELK01000035">
    <property type="protein sequence ID" value="OFW57294.1"/>
    <property type="molecule type" value="Genomic_DNA"/>
</dbReference>
<comment type="subcellular location">
    <subcellularLocation>
        <location evidence="1">Cell membrane</location>
        <topology evidence="1">Multi-pass membrane protein</topology>
    </subcellularLocation>
</comment>
<comment type="similarity">
    <text evidence="2">Belongs to the UPF0410 family.</text>
</comment>
<gene>
    <name evidence="8" type="ORF">A2Y75_07645</name>
</gene>
<evidence type="ECO:0008006" key="10">
    <source>
        <dbReference type="Google" id="ProtNLM"/>
    </source>
</evidence>
<feature type="transmembrane region" description="Helical" evidence="7">
    <location>
        <begin position="62"/>
        <end position="82"/>
    </location>
</feature>
<evidence type="ECO:0000256" key="5">
    <source>
        <dbReference type="ARBA" id="ARBA00022989"/>
    </source>
</evidence>
<dbReference type="Proteomes" id="UP000177876">
    <property type="component" value="Unassembled WGS sequence"/>
</dbReference>
<comment type="caution">
    <text evidence="8">The sequence shown here is derived from an EMBL/GenBank/DDBJ whole genome shotgun (WGS) entry which is preliminary data.</text>
</comment>
<dbReference type="InterPro" id="IPR007341">
    <property type="entry name" value="Transgly_assoc"/>
</dbReference>
<evidence type="ECO:0000256" key="1">
    <source>
        <dbReference type="ARBA" id="ARBA00004651"/>
    </source>
</evidence>
<evidence type="ECO:0000313" key="8">
    <source>
        <dbReference type="EMBL" id="OFW57294.1"/>
    </source>
</evidence>
<reference evidence="8 9" key="1">
    <citation type="journal article" date="2016" name="Nat. Commun.">
        <title>Thousands of microbial genomes shed light on interconnected biogeochemical processes in an aquifer system.</title>
        <authorList>
            <person name="Anantharaman K."/>
            <person name="Brown C.T."/>
            <person name="Hug L.A."/>
            <person name="Sharon I."/>
            <person name="Castelle C.J."/>
            <person name="Probst A.J."/>
            <person name="Thomas B.C."/>
            <person name="Singh A."/>
            <person name="Wilkins M.J."/>
            <person name="Karaoz U."/>
            <person name="Brodie E.L."/>
            <person name="Williams K.H."/>
            <person name="Hubbard S.S."/>
            <person name="Banfield J.F."/>
        </authorList>
    </citation>
    <scope>NUCLEOTIDE SEQUENCE [LARGE SCALE GENOMIC DNA]</scope>
</reference>
<keyword evidence="4 7" id="KW-0812">Transmembrane</keyword>
<dbReference type="PANTHER" id="PTHR33884:SF3">
    <property type="entry name" value="UPF0410 PROTEIN YMGE"/>
    <property type="match status" value="1"/>
</dbReference>
<dbReference type="PANTHER" id="PTHR33884">
    <property type="entry name" value="UPF0410 PROTEIN YMGE"/>
    <property type="match status" value="1"/>
</dbReference>
<dbReference type="AlphaFoldDB" id="A0A1F2WKE1"/>
<feature type="transmembrane region" description="Helical" evidence="7">
    <location>
        <begin position="6"/>
        <end position="23"/>
    </location>
</feature>
<dbReference type="GO" id="GO:0005886">
    <property type="term" value="C:plasma membrane"/>
    <property type="evidence" value="ECO:0007669"/>
    <property type="project" value="UniProtKB-SubCell"/>
</dbReference>
<feature type="transmembrane region" description="Helical" evidence="7">
    <location>
        <begin position="30"/>
        <end position="50"/>
    </location>
</feature>
<evidence type="ECO:0000256" key="6">
    <source>
        <dbReference type="ARBA" id="ARBA00023136"/>
    </source>
</evidence>
<dbReference type="STRING" id="1797197.A2Y75_07645"/>
<proteinExistence type="inferred from homology"/>
<evidence type="ECO:0000256" key="4">
    <source>
        <dbReference type="ARBA" id="ARBA00022692"/>
    </source>
</evidence>